<comment type="cofactor">
    <cofactor evidence="2">
        <name>Ca(2+)</name>
        <dbReference type="ChEBI" id="CHEBI:29108"/>
    </cofactor>
</comment>
<evidence type="ECO:0000256" key="9">
    <source>
        <dbReference type="ARBA" id="ARBA00023277"/>
    </source>
</evidence>
<dbReference type="Gene3D" id="2.60.40.1180">
    <property type="entry name" value="Golgi alpha-mannosidase II"/>
    <property type="match status" value="1"/>
</dbReference>
<dbReference type="Pfam" id="PF00686">
    <property type="entry name" value="CBM_20"/>
    <property type="match status" value="1"/>
</dbReference>
<comment type="catalytic activity">
    <reaction evidence="1 12">
        <text>Endohydrolysis of (1-&gt;4)-alpha-D-glucosidic linkages in polysaccharides containing three or more (1-&gt;4)-alpha-linked D-glucose units.</text>
        <dbReference type="EC" id="3.2.1.1"/>
    </reaction>
</comment>
<dbReference type="PROSITE" id="PS51166">
    <property type="entry name" value="CBM20"/>
    <property type="match status" value="1"/>
</dbReference>
<dbReference type="SUPFAM" id="SSF51011">
    <property type="entry name" value="Glycosyl hydrolase domain"/>
    <property type="match status" value="1"/>
</dbReference>
<organism evidence="15 16">
    <name type="scientific">Massilia frigida</name>
    <dbReference type="NCBI Taxonomy" id="2609281"/>
    <lineage>
        <taxon>Bacteria</taxon>
        <taxon>Pseudomonadati</taxon>
        <taxon>Pseudomonadota</taxon>
        <taxon>Betaproteobacteria</taxon>
        <taxon>Burkholderiales</taxon>
        <taxon>Oxalobacteraceae</taxon>
        <taxon>Telluria group</taxon>
        <taxon>Massilia</taxon>
    </lineage>
</organism>
<evidence type="ECO:0000256" key="5">
    <source>
        <dbReference type="ARBA" id="ARBA00017303"/>
    </source>
</evidence>
<dbReference type="Gene3D" id="3.20.20.80">
    <property type="entry name" value="Glycosidases"/>
    <property type="match status" value="1"/>
</dbReference>
<feature type="signal peptide" evidence="13">
    <location>
        <begin position="1"/>
        <end position="29"/>
    </location>
</feature>
<dbReference type="InterPro" id="IPR002044">
    <property type="entry name" value="CBM20"/>
</dbReference>
<dbReference type="EC" id="3.2.1.1" evidence="4 12"/>
<evidence type="ECO:0000256" key="13">
    <source>
        <dbReference type="SAM" id="SignalP"/>
    </source>
</evidence>
<dbReference type="SMART" id="SM00642">
    <property type="entry name" value="Aamy"/>
    <property type="match status" value="1"/>
</dbReference>
<dbReference type="EMBL" id="WHJG01000005">
    <property type="protein sequence ID" value="NHZ79181.1"/>
    <property type="molecule type" value="Genomic_DNA"/>
</dbReference>
<protein>
    <recommendedName>
        <fullName evidence="5 12">Alpha-amylase</fullName>
        <ecNumber evidence="4 12">3.2.1.1</ecNumber>
    </recommendedName>
</protein>
<dbReference type="InterPro" id="IPR017853">
    <property type="entry name" value="GH"/>
</dbReference>
<evidence type="ECO:0000256" key="3">
    <source>
        <dbReference type="ARBA" id="ARBA00008061"/>
    </source>
</evidence>
<evidence type="ECO:0000256" key="11">
    <source>
        <dbReference type="RuleBase" id="RU003615"/>
    </source>
</evidence>
<dbReference type="InterPro" id="IPR031319">
    <property type="entry name" value="A-amylase_C"/>
</dbReference>
<evidence type="ECO:0000313" key="16">
    <source>
        <dbReference type="Proteomes" id="UP000621455"/>
    </source>
</evidence>
<evidence type="ECO:0000256" key="12">
    <source>
        <dbReference type="RuleBase" id="RU361134"/>
    </source>
</evidence>
<dbReference type="Proteomes" id="UP000621455">
    <property type="component" value="Unassembled WGS sequence"/>
</dbReference>
<dbReference type="CDD" id="cd11317">
    <property type="entry name" value="AmyAc_bac_euk_AmyA"/>
    <property type="match status" value="1"/>
</dbReference>
<dbReference type="SUPFAM" id="SSF51445">
    <property type="entry name" value="(Trans)glycosidases"/>
    <property type="match status" value="1"/>
</dbReference>
<dbReference type="InterPro" id="IPR006047">
    <property type="entry name" value="GH13_cat_dom"/>
</dbReference>
<evidence type="ECO:0000256" key="2">
    <source>
        <dbReference type="ARBA" id="ARBA00001913"/>
    </source>
</evidence>
<gene>
    <name evidence="15" type="ORF">F2P44_07810</name>
</gene>
<keyword evidence="16" id="KW-1185">Reference proteome</keyword>
<keyword evidence="6" id="KW-0479">Metal-binding</keyword>
<dbReference type="SUPFAM" id="SSF49452">
    <property type="entry name" value="Starch-binding domain-like"/>
    <property type="match status" value="1"/>
</dbReference>
<comment type="similarity">
    <text evidence="3 11">Belongs to the glycosyl hydrolase 13 family.</text>
</comment>
<accession>A0ABX0N7E2</accession>
<evidence type="ECO:0000256" key="4">
    <source>
        <dbReference type="ARBA" id="ARBA00012595"/>
    </source>
</evidence>
<dbReference type="Pfam" id="PF00128">
    <property type="entry name" value="Alpha-amylase"/>
    <property type="match status" value="1"/>
</dbReference>
<keyword evidence="13" id="KW-0732">Signal</keyword>
<keyword evidence="10 12" id="KW-0326">Glycosidase</keyword>
<reference evidence="15 16" key="1">
    <citation type="submission" date="2019-10" db="EMBL/GenBank/DDBJ databases">
        <title>Taxonomy of Antarctic Massilia spp.: description of Massilia rubra sp. nov., Massilia aquatica sp. nov., Massilia mucilaginosa sp. nov., Massilia frigida sp. nov. isolated from streams, lakes and regoliths.</title>
        <authorList>
            <person name="Holochova P."/>
            <person name="Sedlacek I."/>
            <person name="Kralova S."/>
            <person name="Maslanova I."/>
            <person name="Busse H.-J."/>
            <person name="Stankova E."/>
            <person name="Vrbovska V."/>
            <person name="Kovarovic V."/>
            <person name="Bartak M."/>
            <person name="Svec P."/>
            <person name="Pantucek R."/>
        </authorList>
    </citation>
    <scope>NUCLEOTIDE SEQUENCE [LARGE SCALE GENOMIC DNA]</scope>
    <source>
        <strain evidence="15 16">CCM 8695</strain>
    </source>
</reference>
<dbReference type="InterPro" id="IPR013780">
    <property type="entry name" value="Glyco_hydro_b"/>
</dbReference>
<evidence type="ECO:0000256" key="7">
    <source>
        <dbReference type="ARBA" id="ARBA00022801"/>
    </source>
</evidence>
<dbReference type="SMART" id="SM00632">
    <property type="entry name" value="Aamy_C"/>
    <property type="match status" value="1"/>
</dbReference>
<sequence length="630" mass="65847">MTSLRKSPLLRSLIAAGILCGAAAGQAGAAGFNAPDTSVQMFRWKWNDIARECTNWLGPQGYGAVQVSPPQASASLGTWWDIYQPVNLTSLGSNMGSEAEFQSMINTCHAAKVRVYADVVVNHMAAGAGSATNGSAWNSATLSYPNFSGQDFHPACDIQGGDYGSPGNRNSVTNCRLSGLPDLKSESSYVQGQVRTFFNKLVAMGVDGLRIDAAKHMAPGDIGAILAGTNRSTTSGEALWLTQEVIPDSNVVRSGYFGNGTLNEFQYAYALKAVFRNENGANLAQIRSIMGTPGNWGGTWGFVPGDKATVFVNNWDTERNGTSLVASNYVAGQVNDTQGSKRYDLANIFMLAWPYGHAQVHSGFRFNSYDQGPPAASPFDANGNPLINQAWDFIHRWADIANMVAFRAATAGQGIDHFVNGTPNQIAFARGSKGFVAINNDGAAWNASLQTLLPAGTYCNVVTGKLNAAQTGCSGDSATVGSNGMVSVNIPGNGGASVPALALHVNQKVSGGGGGSTPPACATVAVTFRVANANTVPGQNVHVTGNRNELGNWSATNGNQLAIEGSGANAAWSRTVQLPPSSAIEYKFLKHGAVADVWERNQASASGNRQATSPACGAAALVLDAGNFAF</sequence>
<feature type="domain" description="CBM20" evidence="14">
    <location>
        <begin position="518"/>
        <end position="627"/>
    </location>
</feature>
<evidence type="ECO:0000313" key="15">
    <source>
        <dbReference type="EMBL" id="NHZ79181.1"/>
    </source>
</evidence>
<dbReference type="InterPro" id="IPR006046">
    <property type="entry name" value="Alpha_amylase"/>
</dbReference>
<keyword evidence="9 12" id="KW-0119">Carbohydrate metabolism</keyword>
<feature type="chain" id="PRO_5045421387" description="Alpha-amylase" evidence="13">
    <location>
        <begin position="30"/>
        <end position="630"/>
    </location>
</feature>
<dbReference type="InterPro" id="IPR006048">
    <property type="entry name" value="A-amylase/branching_C"/>
</dbReference>
<dbReference type="SMART" id="SM01065">
    <property type="entry name" value="CBM_2"/>
    <property type="match status" value="1"/>
</dbReference>
<keyword evidence="7 12" id="KW-0378">Hydrolase</keyword>
<evidence type="ECO:0000259" key="14">
    <source>
        <dbReference type="PROSITE" id="PS51166"/>
    </source>
</evidence>
<keyword evidence="8" id="KW-0106">Calcium</keyword>
<evidence type="ECO:0000256" key="1">
    <source>
        <dbReference type="ARBA" id="ARBA00000548"/>
    </source>
</evidence>
<dbReference type="Gene3D" id="2.60.40.10">
    <property type="entry name" value="Immunoglobulins"/>
    <property type="match status" value="1"/>
</dbReference>
<dbReference type="InterPro" id="IPR013784">
    <property type="entry name" value="Carb-bd-like_fold"/>
</dbReference>
<dbReference type="PANTHER" id="PTHR43447">
    <property type="entry name" value="ALPHA-AMYLASE"/>
    <property type="match status" value="1"/>
</dbReference>
<comment type="caution">
    <text evidence="15">The sequence shown here is derived from an EMBL/GenBank/DDBJ whole genome shotgun (WGS) entry which is preliminary data.</text>
</comment>
<evidence type="ECO:0000256" key="8">
    <source>
        <dbReference type="ARBA" id="ARBA00022837"/>
    </source>
</evidence>
<proteinExistence type="inferred from homology"/>
<dbReference type="RefSeq" id="WP_167086136.1">
    <property type="nucleotide sequence ID" value="NZ_WHJG01000005.1"/>
</dbReference>
<dbReference type="Pfam" id="PF02806">
    <property type="entry name" value="Alpha-amylase_C"/>
    <property type="match status" value="1"/>
</dbReference>
<evidence type="ECO:0000256" key="10">
    <source>
        <dbReference type="ARBA" id="ARBA00023295"/>
    </source>
</evidence>
<dbReference type="PRINTS" id="PR00110">
    <property type="entry name" value="ALPHAAMYLASE"/>
</dbReference>
<evidence type="ECO:0000256" key="6">
    <source>
        <dbReference type="ARBA" id="ARBA00022723"/>
    </source>
</evidence>
<dbReference type="InterPro" id="IPR013783">
    <property type="entry name" value="Ig-like_fold"/>
</dbReference>
<name>A0ABX0N7E2_9BURK</name>